<dbReference type="AlphaFoldDB" id="A0A139WZD8"/>
<dbReference type="Proteomes" id="UP000076925">
    <property type="component" value="Unassembled WGS sequence"/>
</dbReference>
<sequence>MHTVYRLNASELDQNFINALKAAYHDKEIEIVVYEVDESAYLMASAANRKRLLHAIENVKNGSNLIEVDVENME</sequence>
<organism evidence="1 2">
    <name type="scientific">Scytonema hofmannii PCC 7110</name>
    <dbReference type="NCBI Taxonomy" id="128403"/>
    <lineage>
        <taxon>Bacteria</taxon>
        <taxon>Bacillati</taxon>
        <taxon>Cyanobacteriota</taxon>
        <taxon>Cyanophyceae</taxon>
        <taxon>Nostocales</taxon>
        <taxon>Scytonemataceae</taxon>
        <taxon>Scytonema</taxon>
    </lineage>
</organism>
<accession>A0A139WZD8</accession>
<dbReference type="Gene3D" id="6.10.250.330">
    <property type="match status" value="1"/>
</dbReference>
<evidence type="ECO:0000313" key="2">
    <source>
        <dbReference type="Proteomes" id="UP000076925"/>
    </source>
</evidence>
<keyword evidence="2" id="KW-1185">Reference proteome</keyword>
<dbReference type="EMBL" id="ANNX02000045">
    <property type="protein sequence ID" value="KYC37825.1"/>
    <property type="molecule type" value="Genomic_DNA"/>
</dbReference>
<dbReference type="OrthoDB" id="466634at2"/>
<evidence type="ECO:0000313" key="1">
    <source>
        <dbReference type="EMBL" id="KYC37825.1"/>
    </source>
</evidence>
<protein>
    <submittedName>
        <fullName evidence="1">Uncharacterized protein</fullName>
    </submittedName>
</protein>
<gene>
    <name evidence="1" type="ORF">WA1_04765</name>
</gene>
<reference evidence="1 2" key="1">
    <citation type="journal article" date="2013" name="Genome Biol. Evol.">
        <title>Genomes of Stigonematalean cyanobacteria (subsection V) and the evolution of oxygenic photosynthesis from prokaryotes to plastids.</title>
        <authorList>
            <person name="Dagan T."/>
            <person name="Roettger M."/>
            <person name="Stucken K."/>
            <person name="Landan G."/>
            <person name="Koch R."/>
            <person name="Major P."/>
            <person name="Gould S.B."/>
            <person name="Goremykin V.V."/>
            <person name="Rippka R."/>
            <person name="Tandeau de Marsac N."/>
            <person name="Gugger M."/>
            <person name="Lockhart P.J."/>
            <person name="Allen J.F."/>
            <person name="Brune I."/>
            <person name="Maus I."/>
            <person name="Puhler A."/>
            <person name="Martin W.F."/>
        </authorList>
    </citation>
    <scope>NUCLEOTIDE SEQUENCE [LARGE SCALE GENOMIC DNA]</scope>
    <source>
        <strain evidence="1 2">PCC 7110</strain>
    </source>
</reference>
<comment type="caution">
    <text evidence="1">The sequence shown here is derived from an EMBL/GenBank/DDBJ whole genome shotgun (WGS) entry which is preliminary data.</text>
</comment>
<name>A0A139WZD8_9CYAN</name>
<proteinExistence type="predicted"/>